<keyword evidence="3 9" id="KW-0489">Methyltransferase</keyword>
<dbReference type="Gene3D" id="3.40.50.150">
    <property type="entry name" value="Vaccinia Virus protein VP39"/>
    <property type="match status" value="1"/>
</dbReference>
<dbReference type="Proteomes" id="UP001327560">
    <property type="component" value="Chromosome 7"/>
</dbReference>
<comment type="similarity">
    <text evidence="9">Belongs to the TRM5 / TYW2 family.</text>
</comment>
<dbReference type="EMBL" id="CP136896">
    <property type="protein sequence ID" value="WOL12767.1"/>
    <property type="molecule type" value="Genomic_DNA"/>
</dbReference>
<dbReference type="Pfam" id="PF02475">
    <property type="entry name" value="TRM5-TYW2_MTfase"/>
    <property type="match status" value="1"/>
</dbReference>
<name>A0AAQ3KVZ2_9LILI</name>
<feature type="binding site" evidence="9">
    <location>
        <position position="383"/>
    </location>
    <ligand>
        <name>S-adenosyl-L-methionine</name>
        <dbReference type="ChEBI" id="CHEBI:59789"/>
    </ligand>
</feature>
<keyword evidence="7 9" id="KW-0496">Mitochondrion</keyword>
<dbReference type="PANTHER" id="PTHR23245">
    <property type="entry name" value="TRNA METHYLTRANSFERASE"/>
    <property type="match status" value="1"/>
</dbReference>
<evidence type="ECO:0000256" key="3">
    <source>
        <dbReference type="ARBA" id="ARBA00022603"/>
    </source>
</evidence>
<feature type="binding site" evidence="9">
    <location>
        <position position="558"/>
    </location>
    <ligand>
        <name>S-adenosyl-L-methionine</name>
        <dbReference type="ChEBI" id="CHEBI:59789"/>
    </ligand>
</feature>
<dbReference type="InterPro" id="IPR030382">
    <property type="entry name" value="MeTrfase_TRM5/TYW2"/>
</dbReference>
<feature type="binding site" evidence="9">
    <location>
        <begin position="449"/>
        <end position="450"/>
    </location>
    <ligand>
        <name>S-adenosyl-L-methionine</name>
        <dbReference type="ChEBI" id="CHEBI:59789"/>
    </ligand>
</feature>
<dbReference type="EC" id="2.1.1.228" evidence="9"/>
<dbReference type="GO" id="GO:0002939">
    <property type="term" value="P:tRNA N1-guanine methylation"/>
    <property type="evidence" value="ECO:0007669"/>
    <property type="project" value="TreeGrafter"/>
</dbReference>
<feature type="binding site" evidence="9">
    <location>
        <begin position="421"/>
        <end position="422"/>
    </location>
    <ligand>
        <name>S-adenosyl-L-methionine</name>
        <dbReference type="ChEBI" id="CHEBI:59789"/>
    </ligand>
</feature>
<evidence type="ECO:0000256" key="9">
    <source>
        <dbReference type="HAMAP-Rule" id="MF_03152"/>
    </source>
</evidence>
<dbReference type="SUPFAM" id="SSF53335">
    <property type="entry name" value="S-adenosyl-L-methionine-dependent methyltransferases"/>
    <property type="match status" value="1"/>
</dbReference>
<comment type="subcellular location">
    <subcellularLocation>
        <location evidence="9">Mitochondrion matrix</location>
    </subcellularLocation>
    <subcellularLocation>
        <location evidence="9">Nucleus</location>
    </subcellularLocation>
    <subcellularLocation>
        <location evidence="9">Cytoplasm</location>
    </subcellularLocation>
    <text evidence="9">Predominantly in the mitochondria and in the nucleus.</text>
</comment>
<dbReference type="Gene3D" id="3.30.300.110">
    <property type="entry name" value="Met-10+ protein-like domains"/>
    <property type="match status" value="1"/>
</dbReference>
<keyword evidence="2 9" id="KW-0963">Cytoplasm</keyword>
<keyword evidence="8 9" id="KW-0539">Nucleus</keyword>
<dbReference type="CDD" id="cd02440">
    <property type="entry name" value="AdoMet_MTases"/>
    <property type="match status" value="1"/>
</dbReference>
<feature type="compositionally biased region" description="Polar residues" evidence="10">
    <location>
        <begin position="135"/>
        <end position="147"/>
    </location>
</feature>
<dbReference type="PANTHER" id="PTHR23245:SF36">
    <property type="entry name" value="TRNA (GUANINE(37)-N1)-METHYLTRANSFERASE"/>
    <property type="match status" value="1"/>
</dbReference>
<dbReference type="FunFam" id="3.30.300.110:FF:000004">
    <property type="entry name" value="tRNA (guanine(37)-N1)-methyltransferase"/>
    <property type="match status" value="1"/>
</dbReference>
<accession>A0AAQ3KVZ2</accession>
<dbReference type="AlphaFoldDB" id="A0AAQ3KVZ2"/>
<evidence type="ECO:0000256" key="1">
    <source>
        <dbReference type="ARBA" id="ARBA00009775"/>
    </source>
</evidence>
<feature type="region of interest" description="Disordered" evidence="10">
    <location>
        <begin position="124"/>
        <end position="147"/>
    </location>
</feature>
<dbReference type="GO" id="GO:0005634">
    <property type="term" value="C:nucleus"/>
    <property type="evidence" value="ECO:0007669"/>
    <property type="project" value="UniProtKB-SubCell"/>
</dbReference>
<keyword evidence="6 9" id="KW-0819">tRNA processing</keyword>
<evidence type="ECO:0000256" key="4">
    <source>
        <dbReference type="ARBA" id="ARBA00022679"/>
    </source>
</evidence>
<dbReference type="InterPro" id="IPR029063">
    <property type="entry name" value="SAM-dependent_MTases_sf"/>
</dbReference>
<comment type="catalytic activity">
    <reaction evidence="9">
        <text>guanosine(37) in tRNA + S-adenosyl-L-methionine = N(1)-methylguanosine(37) in tRNA + S-adenosyl-L-homocysteine + H(+)</text>
        <dbReference type="Rhea" id="RHEA:36899"/>
        <dbReference type="Rhea" id="RHEA-COMP:10145"/>
        <dbReference type="Rhea" id="RHEA-COMP:10147"/>
        <dbReference type="ChEBI" id="CHEBI:15378"/>
        <dbReference type="ChEBI" id="CHEBI:57856"/>
        <dbReference type="ChEBI" id="CHEBI:59789"/>
        <dbReference type="ChEBI" id="CHEBI:73542"/>
        <dbReference type="ChEBI" id="CHEBI:74269"/>
        <dbReference type="EC" id="2.1.1.228"/>
    </reaction>
</comment>
<keyword evidence="5 9" id="KW-0949">S-adenosyl-L-methionine</keyword>
<comment type="similarity">
    <text evidence="1">Belongs to the class I-like SAM-binding methyltransferase superfamily. TRM5/TYW2 family.</text>
</comment>
<comment type="function">
    <text evidence="9">Specifically methylates the N1 position of guanosine-37 in various cytoplasmic and mitochondrial tRNAs. Methylation is not dependent on the nature of the nucleoside 5' of the target nucleoside. This is the first step in the biosynthesis of wybutosine (yW), a modified base adjacent to the anticodon of tRNAs and required for accurate decoding.</text>
</comment>
<keyword evidence="4 9" id="KW-0808">Transferase</keyword>
<proteinExistence type="inferred from homology"/>
<evidence type="ECO:0000256" key="8">
    <source>
        <dbReference type="ARBA" id="ARBA00023242"/>
    </source>
</evidence>
<evidence type="ECO:0000256" key="5">
    <source>
        <dbReference type="ARBA" id="ARBA00022691"/>
    </source>
</evidence>
<evidence type="ECO:0000259" key="11">
    <source>
        <dbReference type="PROSITE" id="PS51684"/>
    </source>
</evidence>
<feature type="domain" description="SAM-dependent methyltransferase TRM5/TYW2-type" evidence="11">
    <location>
        <begin position="293"/>
        <end position="634"/>
    </location>
</feature>
<dbReference type="HAMAP" id="MF_03152">
    <property type="entry name" value="TRM5"/>
    <property type="match status" value="1"/>
</dbReference>
<dbReference type="InterPro" id="IPR025792">
    <property type="entry name" value="tRNA_Gua_MeTrfase_euk"/>
</dbReference>
<dbReference type="GO" id="GO:0052906">
    <property type="term" value="F:tRNA (guanine(37)-N1)-methyltransferase activity"/>
    <property type="evidence" value="ECO:0007669"/>
    <property type="project" value="UniProtKB-UniRule"/>
</dbReference>
<reference evidence="12 13" key="1">
    <citation type="submission" date="2023-10" db="EMBL/GenBank/DDBJ databases">
        <title>Chromosome-scale genome assembly provides insights into flower coloration mechanisms of Canna indica.</title>
        <authorList>
            <person name="Li C."/>
        </authorList>
    </citation>
    <scope>NUCLEOTIDE SEQUENCE [LARGE SCALE GENOMIC DNA]</scope>
    <source>
        <tissue evidence="12">Flower</tissue>
    </source>
</reference>
<evidence type="ECO:0000256" key="6">
    <source>
        <dbReference type="ARBA" id="ARBA00022694"/>
    </source>
</evidence>
<keyword evidence="13" id="KW-1185">Reference proteome</keyword>
<dbReference type="Pfam" id="PF25133">
    <property type="entry name" value="TYW2_N_2"/>
    <property type="match status" value="1"/>
</dbReference>
<evidence type="ECO:0000256" key="2">
    <source>
        <dbReference type="ARBA" id="ARBA00022490"/>
    </source>
</evidence>
<sequence>MNPHLLLPRAVARRAHRWVPVVVAFSPVKPVVVVGRIAHCLRSPKSLLPEIAHCPITTDFLISWHQDQHQHQEQLRSMKGNKNGKESQMEVCNMTSPQAIDVAADEHPSTGEPSAVCAAERTAGGDSFAPAPEARQQQTNPDEFGSCQQSRMPFPEAVEREGRGEFFPFLDEKEFDLKLQLWALRIPREHCTSVGRLLRGCMLDRPRIKPIAEDSTSEKHRLVILSEKIQNPDLTEIPSHVLDALKGICTVEAVPYSLTLGYSYWGADHILKQILPPGMETIVKYEYMTDKDDNSFGHIAHLNLTDDLLPYKDVIAKVIYDKNQPKIKTVVNKVGTITNEFRVPTFEVLAGTNDMVTEVKQYGATFRLDYSLVYWNSRLEHEHIRLVSQFQKGETICDMFAGIGPFSIPAAQKGCLVFANDLNPDSVHYLRINAKVNKVEERVIAHNMDARDFMHHLMSVPDSEEGLQETGGTALNGDHIDELVTNQKQVSTPEMLDSGNSQQDFLNSSSAKVNTATKRQLDKADEAFQGNGNTKKRMRGFHLTASRPWEHVDHVVMNLPASALEFLDVFKGLLQREHWRGPLPWIHCYCFMRSTETKESILAKAEALLSTKIADPIFHRVRDVAPNKDAICEA</sequence>
<gene>
    <name evidence="12" type="ORF">Cni_G21535</name>
</gene>
<evidence type="ECO:0000313" key="13">
    <source>
        <dbReference type="Proteomes" id="UP001327560"/>
    </source>
</evidence>
<evidence type="ECO:0000313" key="12">
    <source>
        <dbReference type="EMBL" id="WOL12767.1"/>
    </source>
</evidence>
<dbReference type="InterPro" id="IPR056744">
    <property type="entry name" value="TRM5/TYW2-like_N"/>
</dbReference>
<protein>
    <recommendedName>
        <fullName evidence="9">tRNA (guanine(37)-N1)-methyltransferase</fullName>
        <ecNumber evidence="9">2.1.1.228</ecNumber>
    </recommendedName>
    <alternativeName>
        <fullName evidence="9">M1G-methyltransferase</fullName>
    </alternativeName>
    <alternativeName>
        <fullName evidence="9">tRNA [GM37] methyltransferase</fullName>
    </alternativeName>
    <alternativeName>
        <fullName evidence="9">tRNA methyltransferase 5 homolog</fullName>
    </alternativeName>
</protein>
<evidence type="ECO:0000256" key="7">
    <source>
        <dbReference type="ARBA" id="ARBA00023128"/>
    </source>
</evidence>
<comment type="subunit">
    <text evidence="9">Monomer.</text>
</comment>
<dbReference type="PROSITE" id="PS51684">
    <property type="entry name" value="SAM_MT_TRM5_TYW2"/>
    <property type="match status" value="1"/>
</dbReference>
<organism evidence="12 13">
    <name type="scientific">Canna indica</name>
    <name type="common">Indian-shot</name>
    <dbReference type="NCBI Taxonomy" id="4628"/>
    <lineage>
        <taxon>Eukaryota</taxon>
        <taxon>Viridiplantae</taxon>
        <taxon>Streptophyta</taxon>
        <taxon>Embryophyta</taxon>
        <taxon>Tracheophyta</taxon>
        <taxon>Spermatophyta</taxon>
        <taxon>Magnoliopsida</taxon>
        <taxon>Liliopsida</taxon>
        <taxon>Zingiberales</taxon>
        <taxon>Cannaceae</taxon>
        <taxon>Canna</taxon>
    </lineage>
</organism>
<evidence type="ECO:0000256" key="10">
    <source>
        <dbReference type="SAM" id="MobiDB-lite"/>
    </source>
</evidence>
<dbReference type="GO" id="GO:0005759">
    <property type="term" value="C:mitochondrial matrix"/>
    <property type="evidence" value="ECO:0007669"/>
    <property type="project" value="UniProtKB-SubCell"/>
</dbReference>
<dbReference type="InterPro" id="IPR056743">
    <property type="entry name" value="TRM5-TYW2-like_MTfase"/>
</dbReference>